<dbReference type="STRING" id="36087.A0A077ZFM2"/>
<dbReference type="InterPro" id="IPR009003">
    <property type="entry name" value="Peptidase_S1_PA"/>
</dbReference>
<dbReference type="Gene3D" id="2.40.10.10">
    <property type="entry name" value="Trypsin-like serine proteases"/>
    <property type="match status" value="1"/>
</dbReference>
<dbReference type="AlphaFoldDB" id="A0A077ZFM2"/>
<dbReference type="Proteomes" id="UP000030665">
    <property type="component" value="Unassembled WGS sequence"/>
</dbReference>
<dbReference type="SUPFAM" id="SSF50494">
    <property type="entry name" value="Trypsin-like serine proteases"/>
    <property type="match status" value="1"/>
</dbReference>
<feature type="region of interest" description="Disordered" evidence="1">
    <location>
        <begin position="543"/>
        <end position="564"/>
    </location>
</feature>
<dbReference type="InterPro" id="IPR043504">
    <property type="entry name" value="Peptidase_S1_PA_chymotrypsin"/>
</dbReference>
<evidence type="ECO:0000313" key="3">
    <source>
        <dbReference type="EMBL" id="CDW57470.1"/>
    </source>
</evidence>
<dbReference type="GO" id="GO:0006508">
    <property type="term" value="P:proteolysis"/>
    <property type="evidence" value="ECO:0007669"/>
    <property type="project" value="InterPro"/>
</dbReference>
<evidence type="ECO:0000313" key="4">
    <source>
        <dbReference type="Proteomes" id="UP000030665"/>
    </source>
</evidence>
<feature type="compositionally biased region" description="Acidic residues" evidence="1">
    <location>
        <begin position="546"/>
        <end position="564"/>
    </location>
</feature>
<dbReference type="GO" id="GO:0004252">
    <property type="term" value="F:serine-type endopeptidase activity"/>
    <property type="evidence" value="ECO:0007669"/>
    <property type="project" value="InterPro"/>
</dbReference>
<dbReference type="Pfam" id="PF00089">
    <property type="entry name" value="Trypsin"/>
    <property type="match status" value="1"/>
</dbReference>
<keyword evidence="4" id="KW-1185">Reference proteome</keyword>
<dbReference type="EMBL" id="HG806169">
    <property type="protein sequence ID" value="CDW57470.1"/>
    <property type="molecule type" value="Genomic_DNA"/>
</dbReference>
<reference evidence="3" key="1">
    <citation type="submission" date="2014-01" db="EMBL/GenBank/DDBJ databases">
        <authorList>
            <person name="Aslett M."/>
        </authorList>
    </citation>
    <scope>NUCLEOTIDE SEQUENCE</scope>
</reference>
<dbReference type="OrthoDB" id="5917435at2759"/>
<feature type="domain" description="Peptidase S1" evidence="2">
    <location>
        <begin position="126"/>
        <end position="287"/>
    </location>
</feature>
<reference evidence="3" key="2">
    <citation type="submission" date="2014-03" db="EMBL/GenBank/DDBJ databases">
        <title>The whipworm genome and dual-species transcriptomics of an intimate host-pathogen interaction.</title>
        <authorList>
            <person name="Foth B.J."/>
            <person name="Tsai I.J."/>
            <person name="Reid A.J."/>
            <person name="Bancroft A.J."/>
            <person name="Nichol S."/>
            <person name="Tracey A."/>
            <person name="Holroyd N."/>
            <person name="Cotton J.A."/>
            <person name="Stanley E.J."/>
            <person name="Zarowiecki M."/>
            <person name="Liu J.Z."/>
            <person name="Huckvale T."/>
            <person name="Cooper P.J."/>
            <person name="Grencis R.K."/>
            <person name="Berriman M."/>
        </authorList>
    </citation>
    <scope>NUCLEOTIDE SEQUENCE [LARGE SCALE GENOMIC DNA]</scope>
</reference>
<sequence length="564" mass="64747">MVTMQTVKSRMKAIPIRRRVVMKIKQVQLRPFSRRVDNHMLQMPSEEEEMDDPEEFAVADQQQRMNVQCGKPEQFNVTMDSYFYGGVPMPWDVMIIHRKAPYRGEMQCLGAIVQLEKNQHHSNESRHVVTTSNCLDYNPERQERKFKFRHMTVAAKLSGRKGAYRGLFKTKVLDAFLLDDSYSDMPAVVLKLEKPISFGKNAQPVCLGTQAVPVYPEYCYLTGYMTGRKRVREYHALLDRSFPCTEHDHQEVEGLGVCARKQKLKNVNHVGGPLVCTINGVALLYGVYINEFDAIEGTNKIMKKRAFFADIVSSRLLRKQVRRQDNSTVPELENEEQEETEEKDDEKGSSQFGTREVELGEFVSSENGPLFNMIAKLYSNSSVKATTTIGPSAGIVAHVITLRNHYKPTISGTATFLTDFPMESMLVTNLQGIKRRSGNIVYIYTGTKKNRSDIKPMVITVRAKTEHMFFRNYKRLGMSTLSLFYHINTTTTGCPLICQAKNEWKLYASRAKLAPAQEENQNKSSLQPDEDIVPYVITQFKRENEFSDTEFDEEEDEEEQFERF</sequence>
<dbReference type="InterPro" id="IPR001254">
    <property type="entry name" value="Trypsin_dom"/>
</dbReference>
<organism evidence="3 4">
    <name type="scientific">Trichuris trichiura</name>
    <name type="common">Whipworm</name>
    <name type="synonym">Trichocephalus trichiurus</name>
    <dbReference type="NCBI Taxonomy" id="36087"/>
    <lineage>
        <taxon>Eukaryota</taxon>
        <taxon>Metazoa</taxon>
        <taxon>Ecdysozoa</taxon>
        <taxon>Nematoda</taxon>
        <taxon>Enoplea</taxon>
        <taxon>Dorylaimia</taxon>
        <taxon>Trichinellida</taxon>
        <taxon>Trichuridae</taxon>
        <taxon>Trichuris</taxon>
    </lineage>
</organism>
<name>A0A077ZFM2_TRITR</name>
<accession>A0A077ZFM2</accession>
<evidence type="ECO:0000256" key="1">
    <source>
        <dbReference type="SAM" id="MobiDB-lite"/>
    </source>
</evidence>
<proteinExistence type="predicted"/>
<evidence type="ECO:0000259" key="2">
    <source>
        <dbReference type="Pfam" id="PF00089"/>
    </source>
</evidence>
<protein>
    <submittedName>
        <fullName evidence="3">Trypsin domain containing protein</fullName>
    </submittedName>
</protein>
<feature type="compositionally biased region" description="Acidic residues" evidence="1">
    <location>
        <begin position="332"/>
        <end position="344"/>
    </location>
</feature>
<gene>
    <name evidence="3" type="ORF">TTRE_0000576201</name>
</gene>
<feature type="region of interest" description="Disordered" evidence="1">
    <location>
        <begin position="323"/>
        <end position="352"/>
    </location>
</feature>